<evidence type="ECO:0000256" key="1">
    <source>
        <dbReference type="ARBA" id="ARBA00006295"/>
    </source>
</evidence>
<dbReference type="InterPro" id="IPR004437">
    <property type="entry name" value="ParB/RepB/Spo0J"/>
</dbReference>
<feature type="compositionally biased region" description="Low complexity" evidence="3">
    <location>
        <begin position="571"/>
        <end position="586"/>
    </location>
</feature>
<sequence length="609" mass="67517">MNQVSQAQFGMIPLQFIETDPNQPRRTFDENALHELADSIKVSGVIQPILLRTIEDSDTRLQLVAGERRYRASQLAGLTEIPGIVRQLTDAEVAIIQLVENHQRAGVPPLEEAEAMDRAMRDHGLKIDDICAELGVKRRWAYSRLQLLDLCTEARIGLNDGRLAPSTALLIARIPVASLQERAATEVLTNNGAGSPMSYRQAKIWIEQRYTLDINRAVFSLMDAKLCKAAGSCTECPKRTANDPNKFPDISADVCTDPDCFEMKTEAHNAAEIAKAAKKKIRFYESWEQCKTERNGDLSTDFVLARTFDRLINADHENMPVDDLLGTDRMPKPVGIFKNLSGHITNIYSKADIQCALEKAGLARTTEEEEAEAIDDQTQDNKTESEPRNGPKVDRVALQRTLVKDANDRIAVAYNEFHQDLFEEIKEAISDVVLPPIYRELAAFCIGAAARGFELTLPQGVDESYSVDLNDTLAVSEMVERASEVDVCRLQLDALLSEIPRVYPGEVENGIIKCDDEWDAWQNYHFDTLAKIGRICGLDVGLQHDKHLAQPLKELAAAMAAPKEQPSADVPASSQPSPKKQPARPKNPAKKDAIDPAAAWPFPKSKDGA</sequence>
<feature type="compositionally biased region" description="Basic and acidic residues" evidence="3">
    <location>
        <begin position="379"/>
        <end position="391"/>
    </location>
</feature>
<feature type="compositionally biased region" description="Acidic residues" evidence="3">
    <location>
        <begin position="367"/>
        <end position="378"/>
    </location>
</feature>
<comment type="caution">
    <text evidence="5">The sequence shown here is derived from an EMBL/GenBank/DDBJ whole genome shotgun (WGS) entry which is preliminary data.</text>
</comment>
<dbReference type="SUPFAM" id="SSF109709">
    <property type="entry name" value="KorB DNA-binding domain-like"/>
    <property type="match status" value="1"/>
</dbReference>
<dbReference type="Pfam" id="PF17762">
    <property type="entry name" value="HTH_ParB"/>
    <property type="match status" value="1"/>
</dbReference>
<dbReference type="Gene3D" id="1.10.10.2830">
    <property type="match status" value="1"/>
</dbReference>
<dbReference type="SMART" id="SM00470">
    <property type="entry name" value="ParB"/>
    <property type="match status" value="1"/>
</dbReference>
<gene>
    <name evidence="5" type="ORF">RB24_17475</name>
</gene>
<accession>A0ABX9BYM9</accession>
<dbReference type="Proteomes" id="UP000248631">
    <property type="component" value="Unassembled WGS sequence"/>
</dbReference>
<name>A0ABX9BYM9_9BURK</name>
<dbReference type="InterPro" id="IPR036086">
    <property type="entry name" value="ParB/Sulfiredoxin_sf"/>
</dbReference>
<feature type="region of interest" description="Disordered" evidence="3">
    <location>
        <begin position="558"/>
        <end position="609"/>
    </location>
</feature>
<dbReference type="InterPro" id="IPR050336">
    <property type="entry name" value="Chromosome_partition/occlusion"/>
</dbReference>
<proteinExistence type="inferred from homology"/>
<feature type="region of interest" description="Disordered" evidence="3">
    <location>
        <begin position="366"/>
        <end position="391"/>
    </location>
</feature>
<keyword evidence="2" id="KW-0159">Chromosome partition</keyword>
<evidence type="ECO:0000259" key="4">
    <source>
        <dbReference type="SMART" id="SM00470"/>
    </source>
</evidence>
<dbReference type="PANTHER" id="PTHR33375">
    <property type="entry name" value="CHROMOSOME-PARTITIONING PROTEIN PARB-RELATED"/>
    <property type="match status" value="1"/>
</dbReference>
<evidence type="ECO:0000256" key="2">
    <source>
        <dbReference type="ARBA" id="ARBA00022829"/>
    </source>
</evidence>
<dbReference type="PANTHER" id="PTHR33375:SF1">
    <property type="entry name" value="CHROMOSOME-PARTITIONING PROTEIN PARB-RELATED"/>
    <property type="match status" value="1"/>
</dbReference>
<evidence type="ECO:0000313" key="5">
    <source>
        <dbReference type="EMBL" id="RAM63117.1"/>
    </source>
</evidence>
<evidence type="ECO:0000313" key="6">
    <source>
        <dbReference type="Proteomes" id="UP000248631"/>
    </source>
</evidence>
<dbReference type="InterPro" id="IPR003115">
    <property type="entry name" value="ParB_N"/>
</dbReference>
<protein>
    <recommendedName>
        <fullName evidence="4">ParB-like N-terminal domain-containing protein</fullName>
    </recommendedName>
</protein>
<organism evidence="5 6">
    <name type="scientific">Herbaspirillum rubrisubalbicans</name>
    <dbReference type="NCBI Taxonomy" id="80842"/>
    <lineage>
        <taxon>Bacteria</taxon>
        <taxon>Pseudomonadati</taxon>
        <taxon>Pseudomonadota</taxon>
        <taxon>Betaproteobacteria</taxon>
        <taxon>Burkholderiales</taxon>
        <taxon>Oxalobacteraceae</taxon>
        <taxon>Herbaspirillum</taxon>
    </lineage>
</organism>
<reference evidence="5 6" key="1">
    <citation type="submission" date="2014-12" db="EMBL/GenBank/DDBJ databases">
        <title>Complete genome sequence of Herbaspirillum rubrisubalbicans Os38.</title>
        <authorList>
            <person name="Chen M."/>
            <person name="An Q."/>
        </authorList>
    </citation>
    <scope>NUCLEOTIDE SEQUENCE [LARGE SCALE GENOMIC DNA]</scope>
    <source>
        <strain evidence="5 6">Os38</strain>
    </source>
</reference>
<keyword evidence="6" id="KW-1185">Reference proteome</keyword>
<comment type="similarity">
    <text evidence="1">Belongs to the ParB family.</text>
</comment>
<feature type="domain" description="ParB-like N-terminal" evidence="4">
    <location>
        <begin position="10"/>
        <end position="102"/>
    </location>
</feature>
<dbReference type="RefSeq" id="WP_181464916.1">
    <property type="nucleotide sequence ID" value="NZ_JUGD01000022.1"/>
</dbReference>
<dbReference type="CDD" id="cd16393">
    <property type="entry name" value="SPO0J_N"/>
    <property type="match status" value="1"/>
</dbReference>
<dbReference type="EMBL" id="JUGD01000022">
    <property type="protein sequence ID" value="RAM63117.1"/>
    <property type="molecule type" value="Genomic_DNA"/>
</dbReference>
<dbReference type="NCBIfam" id="TIGR00180">
    <property type="entry name" value="parB_part"/>
    <property type="match status" value="1"/>
</dbReference>
<dbReference type="Pfam" id="PF02195">
    <property type="entry name" value="ParB_N"/>
    <property type="match status" value="1"/>
</dbReference>
<dbReference type="InterPro" id="IPR041468">
    <property type="entry name" value="HTH_ParB/Spo0J"/>
</dbReference>
<evidence type="ECO:0000256" key="3">
    <source>
        <dbReference type="SAM" id="MobiDB-lite"/>
    </source>
</evidence>
<dbReference type="SUPFAM" id="SSF110849">
    <property type="entry name" value="ParB/Sulfiredoxin"/>
    <property type="match status" value="1"/>
</dbReference>
<dbReference type="Gene3D" id="3.90.1530.30">
    <property type="match status" value="1"/>
</dbReference>